<evidence type="ECO:0000313" key="2">
    <source>
        <dbReference type="Proteomes" id="UP000253099"/>
    </source>
</evidence>
<dbReference type="AlphaFoldDB" id="A0A366MAU2"/>
<accession>A0A366MAU2</accession>
<proteinExistence type="predicted"/>
<dbReference type="EMBL" id="NIZT01000057">
    <property type="protein sequence ID" value="RBQ22622.1"/>
    <property type="molecule type" value="Genomic_DNA"/>
</dbReference>
<gene>
    <name evidence="1" type="ORF">ALNOE001_16790</name>
</gene>
<name>A0A366MAU2_9EURY</name>
<sequence length="58" mass="6128">MKNINITRNLTIRGNSATVSAFSGDTLFNLRSGQVVIENLTISGFNTAISSNVGTVVI</sequence>
<organism evidence="1 2">
    <name type="scientific">Candidatus Methanobinarius endosymbioticus</name>
    <dbReference type="NCBI Taxonomy" id="2006182"/>
    <lineage>
        <taxon>Archaea</taxon>
        <taxon>Methanobacteriati</taxon>
        <taxon>Methanobacteriota</taxon>
        <taxon>Methanomada group</taxon>
        <taxon>Methanobacteria</taxon>
        <taxon>Methanobacteriales</taxon>
        <taxon>Methanobacteriaceae</taxon>
        <taxon>Candidatus Methanobinarius</taxon>
    </lineage>
</organism>
<dbReference type="InterPro" id="IPR011050">
    <property type="entry name" value="Pectin_lyase_fold/virulence"/>
</dbReference>
<keyword evidence="2" id="KW-1185">Reference proteome</keyword>
<reference evidence="1 2" key="1">
    <citation type="submission" date="2018-06" db="EMBL/GenBank/DDBJ databases">
        <title>Genomic insight into two independent archaeal endosymbiosis events.</title>
        <authorList>
            <person name="Lind A.E."/>
            <person name="Lewis W.H."/>
            <person name="Spang A."/>
            <person name="Guy L."/>
            <person name="Embley M.T."/>
            <person name="Ettema T.J.G."/>
        </authorList>
    </citation>
    <scope>NUCLEOTIDE SEQUENCE [LARGE SCALE GENOMIC DNA]</scope>
    <source>
        <strain evidence="1">NOE</strain>
    </source>
</reference>
<protein>
    <recommendedName>
        <fullName evidence="3">Right handed beta helix domain-containing protein</fullName>
    </recommendedName>
</protein>
<dbReference type="SUPFAM" id="SSF51126">
    <property type="entry name" value="Pectin lyase-like"/>
    <property type="match status" value="1"/>
</dbReference>
<comment type="caution">
    <text evidence="1">The sequence shown here is derived from an EMBL/GenBank/DDBJ whole genome shotgun (WGS) entry which is preliminary data.</text>
</comment>
<dbReference type="Proteomes" id="UP000253099">
    <property type="component" value="Unassembled WGS sequence"/>
</dbReference>
<evidence type="ECO:0000313" key="1">
    <source>
        <dbReference type="EMBL" id="RBQ22622.1"/>
    </source>
</evidence>
<evidence type="ECO:0008006" key="3">
    <source>
        <dbReference type="Google" id="ProtNLM"/>
    </source>
</evidence>